<dbReference type="eggNOG" id="ENOG502RVSS">
    <property type="taxonomic scope" value="Eukaryota"/>
</dbReference>
<evidence type="ECO:0000256" key="3">
    <source>
        <dbReference type="ARBA" id="ARBA00023015"/>
    </source>
</evidence>
<keyword evidence="4" id="KW-0804">Transcription</keyword>
<keyword evidence="3" id="KW-0805">Transcription regulation</keyword>
<keyword evidence="6" id="KW-1133">Transmembrane helix</keyword>
<dbReference type="STRING" id="1116229.S3CWY9"/>
<proteinExistence type="predicted"/>
<dbReference type="OrthoDB" id="2441642at2759"/>
<evidence type="ECO:0000256" key="5">
    <source>
        <dbReference type="ARBA" id="ARBA00023242"/>
    </source>
</evidence>
<organism evidence="7 8">
    <name type="scientific">Glarea lozoyensis (strain ATCC 20868 / MF5171)</name>
    <dbReference type="NCBI Taxonomy" id="1116229"/>
    <lineage>
        <taxon>Eukaryota</taxon>
        <taxon>Fungi</taxon>
        <taxon>Dikarya</taxon>
        <taxon>Ascomycota</taxon>
        <taxon>Pezizomycotina</taxon>
        <taxon>Leotiomycetes</taxon>
        <taxon>Helotiales</taxon>
        <taxon>Helotiaceae</taxon>
        <taxon>Glarea</taxon>
    </lineage>
</organism>
<protein>
    <submittedName>
        <fullName evidence="7">C6 finger-containing protein</fullName>
    </submittedName>
</protein>
<dbReference type="HOGENOM" id="CLU_044368_0_0_1"/>
<dbReference type="Proteomes" id="UP000016922">
    <property type="component" value="Unassembled WGS sequence"/>
</dbReference>
<keyword evidence="2" id="KW-0862">Zinc</keyword>
<keyword evidence="6" id="KW-0472">Membrane</keyword>
<dbReference type="GeneID" id="19462879"/>
<evidence type="ECO:0000256" key="2">
    <source>
        <dbReference type="ARBA" id="ARBA00022833"/>
    </source>
</evidence>
<evidence type="ECO:0000313" key="8">
    <source>
        <dbReference type="Proteomes" id="UP000016922"/>
    </source>
</evidence>
<dbReference type="EMBL" id="KE145363">
    <property type="protein sequence ID" value="EPE30857.1"/>
    <property type="molecule type" value="Genomic_DNA"/>
</dbReference>
<evidence type="ECO:0000256" key="1">
    <source>
        <dbReference type="ARBA" id="ARBA00022723"/>
    </source>
</evidence>
<feature type="transmembrane region" description="Helical" evidence="6">
    <location>
        <begin position="163"/>
        <end position="182"/>
    </location>
</feature>
<dbReference type="GO" id="GO:0008270">
    <property type="term" value="F:zinc ion binding"/>
    <property type="evidence" value="ECO:0007669"/>
    <property type="project" value="InterPro"/>
</dbReference>
<evidence type="ECO:0000256" key="4">
    <source>
        <dbReference type="ARBA" id="ARBA00023163"/>
    </source>
</evidence>
<dbReference type="GO" id="GO:0003677">
    <property type="term" value="F:DNA binding"/>
    <property type="evidence" value="ECO:0007669"/>
    <property type="project" value="InterPro"/>
</dbReference>
<name>S3CWY9_GLAL2</name>
<dbReference type="OMA" id="PESKILW"/>
<dbReference type="AlphaFoldDB" id="S3CWY9"/>
<dbReference type="RefSeq" id="XP_008082268.1">
    <property type="nucleotide sequence ID" value="XM_008084077.1"/>
</dbReference>
<accession>S3CWY9</accession>
<evidence type="ECO:0000256" key="6">
    <source>
        <dbReference type="SAM" id="Phobius"/>
    </source>
</evidence>
<evidence type="ECO:0000313" key="7">
    <source>
        <dbReference type="EMBL" id="EPE30857.1"/>
    </source>
</evidence>
<dbReference type="PANTHER" id="PTHR47660:SF3">
    <property type="entry name" value="FINGER DOMAIN PROTEIN, PUTATIVE (AFU_ORTHOLOGUE AFUA_4G03310)-RELATED"/>
    <property type="match status" value="1"/>
</dbReference>
<keyword evidence="1" id="KW-0479">Metal-binding</keyword>
<keyword evidence="8" id="KW-1185">Reference proteome</keyword>
<gene>
    <name evidence="7" type="ORF">GLAREA_03824</name>
</gene>
<dbReference type="KEGG" id="glz:GLAREA_03824"/>
<dbReference type="PANTHER" id="PTHR47660">
    <property type="entry name" value="TRANSCRIPTION FACTOR WITH C2H2 AND ZN(2)-CYS(6) DNA BINDING DOMAIN (EUROFUNG)-RELATED-RELATED"/>
    <property type="match status" value="1"/>
</dbReference>
<feature type="transmembrane region" description="Helical" evidence="6">
    <location>
        <begin position="132"/>
        <end position="151"/>
    </location>
</feature>
<dbReference type="GO" id="GO:0006351">
    <property type="term" value="P:DNA-templated transcription"/>
    <property type="evidence" value="ECO:0007669"/>
    <property type="project" value="InterPro"/>
</dbReference>
<keyword evidence="6" id="KW-0812">Transmembrane</keyword>
<reference evidence="7 8" key="1">
    <citation type="journal article" date="2013" name="BMC Genomics">
        <title>Genomics-driven discovery of the pneumocandin biosynthetic gene cluster in the fungus Glarea lozoyensis.</title>
        <authorList>
            <person name="Chen L."/>
            <person name="Yue Q."/>
            <person name="Zhang X."/>
            <person name="Xiang M."/>
            <person name="Wang C."/>
            <person name="Li S."/>
            <person name="Che Y."/>
            <person name="Ortiz-Lopez F.J."/>
            <person name="Bills G.F."/>
            <person name="Liu X."/>
            <person name="An Z."/>
        </authorList>
    </citation>
    <scope>NUCLEOTIDE SEQUENCE [LARGE SCALE GENOMIC DNA]</scope>
    <source>
        <strain evidence="8">ATCC 20868 / MF5171</strain>
    </source>
</reference>
<sequence length="318" mass="37070">MADSMPHLTYDGAVTLSSEVNNPGIGQLQRSCYDFYPNPATTPALPRHSMEYLFRVMKTWPRMIARGFQLPPIFHHSQTTSCDAPQPLAKCFMLTKMWYNENQASPEMIRTAVLAEMEIIFNTYCIMDQETLSASVQALVIYLLLLMFPTTKTTSEVSFLDPYIFVKITNIAYYLAINGLILTEERKHTMPKWEDWINVNMKRRAALSIYLLNWCYSVYHCLPAIACDELAFLPAPTAKVLWQARSEEEWRFLYARWLKNWDRCGYLQGEFLLIEQGIQMDERSEMWLEETDELGIMFMGILNAVEREPEFSEKVNIR</sequence>
<keyword evidence="5" id="KW-0539">Nucleus</keyword>